<dbReference type="OrthoDB" id="9793236at2"/>
<gene>
    <name evidence="1" type="ORF">E6W99_02730</name>
</gene>
<name>A0A4S4C565_9BACI</name>
<dbReference type="AlphaFoldDB" id="A0A4S4C565"/>
<sequence length="64" mass="7160">MTRNLKEEGGKPYLQAGIMINGVTFDSEEGTPQGGPLSPLLSIFFWMNSIPNFIKVKLKHIVIR</sequence>
<reference evidence="1 2" key="1">
    <citation type="submission" date="2019-04" db="EMBL/GenBank/DDBJ databases">
        <title>Bacillus sediminilitoris sp. nov., isolated from a tidal flat sediment on the East China Sea.</title>
        <authorList>
            <person name="Wei Y."/>
            <person name="Mao H."/>
            <person name="Fang J."/>
        </authorList>
    </citation>
    <scope>NUCLEOTIDE SEQUENCE [LARGE SCALE GENOMIC DNA]</scope>
    <source>
        <strain evidence="1 2">DSL-17</strain>
    </source>
</reference>
<dbReference type="Proteomes" id="UP000310334">
    <property type="component" value="Unassembled WGS sequence"/>
</dbReference>
<accession>A0A4S4C565</accession>
<comment type="caution">
    <text evidence="1">The sequence shown here is derived from an EMBL/GenBank/DDBJ whole genome shotgun (WGS) entry which is preliminary data.</text>
</comment>
<evidence type="ECO:0000313" key="1">
    <source>
        <dbReference type="EMBL" id="THF82364.1"/>
    </source>
</evidence>
<protein>
    <recommendedName>
        <fullName evidence="3">Reverse transcriptase domain-containing protein</fullName>
    </recommendedName>
</protein>
<keyword evidence="2" id="KW-1185">Reference proteome</keyword>
<organism evidence="1 2">
    <name type="scientific">Metabacillus sediminilitoris</name>
    <dbReference type="NCBI Taxonomy" id="2567941"/>
    <lineage>
        <taxon>Bacteria</taxon>
        <taxon>Bacillati</taxon>
        <taxon>Bacillota</taxon>
        <taxon>Bacilli</taxon>
        <taxon>Bacillales</taxon>
        <taxon>Bacillaceae</taxon>
        <taxon>Metabacillus</taxon>
    </lineage>
</organism>
<evidence type="ECO:0008006" key="3">
    <source>
        <dbReference type="Google" id="ProtNLM"/>
    </source>
</evidence>
<evidence type="ECO:0000313" key="2">
    <source>
        <dbReference type="Proteomes" id="UP000310334"/>
    </source>
</evidence>
<proteinExistence type="predicted"/>
<dbReference type="EMBL" id="SSNT01000002">
    <property type="protein sequence ID" value="THF82364.1"/>
    <property type="molecule type" value="Genomic_DNA"/>
</dbReference>